<dbReference type="EMBL" id="JAGQLI010000156">
    <property type="protein sequence ID" value="MCA9379360.1"/>
    <property type="molecule type" value="Genomic_DNA"/>
</dbReference>
<proteinExistence type="predicted"/>
<feature type="transmembrane region" description="Helical" evidence="1">
    <location>
        <begin position="144"/>
        <end position="163"/>
    </location>
</feature>
<dbReference type="Proteomes" id="UP000760819">
    <property type="component" value="Unassembled WGS sequence"/>
</dbReference>
<sequence>MSKSLVKLIDISLTPAALMVVGKVLGLILTVNLFGLPWTVTQVQGTLSTIRPVVLADDLITANTYSDLAMFVLLAVGFTFVLLQATHFHDTHISPRMLMRLSNHNLMDLVKSSFDIYHAATIWLIFLWVCFFVIAINAALGKTMLWLALAAFVANTIFTTLLLQDVYQEIDLTRKTLGTQEAF</sequence>
<protein>
    <submittedName>
        <fullName evidence="2">Uncharacterized protein</fullName>
    </submittedName>
</protein>
<keyword evidence="1" id="KW-0472">Membrane</keyword>
<feature type="transmembrane region" description="Helical" evidence="1">
    <location>
        <begin position="12"/>
        <end position="34"/>
    </location>
</feature>
<keyword evidence="1" id="KW-1133">Transmembrane helix</keyword>
<name>A0A955I5I1_9BACT</name>
<gene>
    <name evidence="2" type="ORF">KC640_02940</name>
</gene>
<dbReference type="AlphaFoldDB" id="A0A955I5I1"/>
<reference evidence="2" key="2">
    <citation type="journal article" date="2021" name="Microbiome">
        <title>Successional dynamics and alternative stable states in a saline activated sludge microbial community over 9 years.</title>
        <authorList>
            <person name="Wang Y."/>
            <person name="Ye J."/>
            <person name="Ju F."/>
            <person name="Liu L."/>
            <person name="Boyd J.A."/>
            <person name="Deng Y."/>
            <person name="Parks D.H."/>
            <person name="Jiang X."/>
            <person name="Yin X."/>
            <person name="Woodcroft B.J."/>
            <person name="Tyson G.W."/>
            <person name="Hugenholtz P."/>
            <person name="Polz M.F."/>
            <person name="Zhang T."/>
        </authorList>
    </citation>
    <scope>NUCLEOTIDE SEQUENCE</scope>
    <source>
        <strain evidence="2">HKST-UBA12</strain>
    </source>
</reference>
<accession>A0A955I5I1</accession>
<comment type="caution">
    <text evidence="2">The sequence shown here is derived from an EMBL/GenBank/DDBJ whole genome shotgun (WGS) entry which is preliminary data.</text>
</comment>
<evidence type="ECO:0000313" key="3">
    <source>
        <dbReference type="Proteomes" id="UP000760819"/>
    </source>
</evidence>
<evidence type="ECO:0000256" key="1">
    <source>
        <dbReference type="SAM" id="Phobius"/>
    </source>
</evidence>
<feature type="transmembrane region" description="Helical" evidence="1">
    <location>
        <begin position="116"/>
        <end position="138"/>
    </location>
</feature>
<keyword evidence="1" id="KW-0812">Transmembrane</keyword>
<feature type="transmembrane region" description="Helical" evidence="1">
    <location>
        <begin position="68"/>
        <end position="88"/>
    </location>
</feature>
<reference evidence="2" key="1">
    <citation type="submission" date="2020-04" db="EMBL/GenBank/DDBJ databases">
        <authorList>
            <person name="Zhang T."/>
        </authorList>
    </citation>
    <scope>NUCLEOTIDE SEQUENCE</scope>
    <source>
        <strain evidence="2">HKST-UBA12</strain>
    </source>
</reference>
<evidence type="ECO:0000313" key="2">
    <source>
        <dbReference type="EMBL" id="MCA9379360.1"/>
    </source>
</evidence>
<organism evidence="2 3">
    <name type="scientific">Candidatus Dojkabacteria bacterium</name>
    <dbReference type="NCBI Taxonomy" id="2099670"/>
    <lineage>
        <taxon>Bacteria</taxon>
        <taxon>Candidatus Dojkabacteria</taxon>
    </lineage>
</organism>